<dbReference type="Proteomes" id="UP000507470">
    <property type="component" value="Unassembled WGS sequence"/>
</dbReference>
<gene>
    <name evidence="1" type="ORF">MCOR_432</name>
</gene>
<name>A0A6J7ZX27_MYTCO</name>
<dbReference type="EMBL" id="CACVKT020000115">
    <property type="protein sequence ID" value="CAC5356077.1"/>
    <property type="molecule type" value="Genomic_DNA"/>
</dbReference>
<dbReference type="OrthoDB" id="6116421at2759"/>
<keyword evidence="2" id="KW-1185">Reference proteome</keyword>
<proteinExistence type="predicted"/>
<evidence type="ECO:0000313" key="2">
    <source>
        <dbReference type="Proteomes" id="UP000507470"/>
    </source>
</evidence>
<dbReference type="AlphaFoldDB" id="A0A6J7ZX27"/>
<evidence type="ECO:0000313" key="1">
    <source>
        <dbReference type="EMBL" id="CAC5356077.1"/>
    </source>
</evidence>
<organism evidence="1 2">
    <name type="scientific">Mytilus coruscus</name>
    <name type="common">Sea mussel</name>
    <dbReference type="NCBI Taxonomy" id="42192"/>
    <lineage>
        <taxon>Eukaryota</taxon>
        <taxon>Metazoa</taxon>
        <taxon>Spiralia</taxon>
        <taxon>Lophotrochozoa</taxon>
        <taxon>Mollusca</taxon>
        <taxon>Bivalvia</taxon>
        <taxon>Autobranchia</taxon>
        <taxon>Pteriomorphia</taxon>
        <taxon>Mytilida</taxon>
        <taxon>Mytiloidea</taxon>
        <taxon>Mytilidae</taxon>
        <taxon>Mytilinae</taxon>
        <taxon>Mytilus</taxon>
    </lineage>
</organism>
<accession>A0A6J7ZX27</accession>
<reference evidence="1 2" key="1">
    <citation type="submission" date="2020-06" db="EMBL/GenBank/DDBJ databases">
        <authorList>
            <person name="Li R."/>
            <person name="Bekaert M."/>
        </authorList>
    </citation>
    <scope>NUCLEOTIDE SEQUENCE [LARGE SCALE GENOMIC DNA]</scope>
    <source>
        <strain evidence="2">wild</strain>
    </source>
</reference>
<sequence length="217" mass="25032">MLFCLSLCANLGDDLSSVPTFIIGDFVILQQSVFDNFQPFRSYNSQFANKDHTTVHLLKKEDGQTWKLGRLEKISEKNQLIFDQNFKIFSLQHLETKTTEKQDLDDKIFEQTETSNRDTVLEAVQLISSNLLTKSKKFFGDYLNGGKYSNQSKEMILTPKSCPANNITLERRIAQIDRRKTIAPNTSISTINSKLMFRNNRAADWLKEKPEEQKILL</sequence>
<protein>
    <submittedName>
        <fullName evidence="1">Uncharacterized protein</fullName>
    </submittedName>
</protein>